<feature type="domain" description="NADP-dependent oxidoreductase" evidence="4">
    <location>
        <begin position="33"/>
        <end position="332"/>
    </location>
</feature>
<proteinExistence type="inferred from homology"/>
<evidence type="ECO:0000256" key="2">
    <source>
        <dbReference type="ARBA" id="ARBA00022857"/>
    </source>
</evidence>
<keyword evidence="6" id="KW-1185">Reference proteome</keyword>
<reference evidence="5 6" key="1">
    <citation type="submission" date="2019-06" db="EMBL/GenBank/DDBJ databases">
        <title>Sequencing the genomes of 1000 actinobacteria strains.</title>
        <authorList>
            <person name="Klenk H.-P."/>
        </authorList>
    </citation>
    <scope>NUCLEOTIDE SEQUENCE [LARGE SCALE GENOMIC DNA]</scope>
    <source>
        <strain evidence="5 6">DSM 18607</strain>
    </source>
</reference>
<dbReference type="InterPro" id="IPR036812">
    <property type="entry name" value="NAD(P)_OxRdtase_dom_sf"/>
</dbReference>
<dbReference type="PANTHER" id="PTHR43150:SF4">
    <property type="entry name" value="L-GLYCERALDEHYDE 3-PHOSPHATE REDUCTASE"/>
    <property type="match status" value="1"/>
</dbReference>
<comment type="caution">
    <text evidence="5">The sequence shown here is derived from an EMBL/GenBank/DDBJ whole genome shotgun (WGS) entry which is preliminary data.</text>
</comment>
<dbReference type="InterPro" id="IPR047628">
    <property type="entry name" value="GAP_reductase"/>
</dbReference>
<evidence type="ECO:0000256" key="3">
    <source>
        <dbReference type="ARBA" id="ARBA00023002"/>
    </source>
</evidence>
<dbReference type="AlphaFoldDB" id="A0A542E727"/>
<dbReference type="NCBIfam" id="NF007388">
    <property type="entry name" value="PRK09912.1"/>
    <property type="match status" value="1"/>
</dbReference>
<evidence type="ECO:0000313" key="6">
    <source>
        <dbReference type="Proteomes" id="UP000317893"/>
    </source>
</evidence>
<dbReference type="PANTHER" id="PTHR43150">
    <property type="entry name" value="HYPERKINETIC, ISOFORM M"/>
    <property type="match status" value="1"/>
</dbReference>
<dbReference type="Gene3D" id="3.20.20.100">
    <property type="entry name" value="NADP-dependent oxidoreductase domain"/>
    <property type="match status" value="1"/>
</dbReference>
<dbReference type="GO" id="GO:0051596">
    <property type="term" value="P:methylglyoxal catabolic process"/>
    <property type="evidence" value="ECO:0007669"/>
    <property type="project" value="InterPro"/>
</dbReference>
<dbReference type="InterPro" id="IPR023210">
    <property type="entry name" value="NADP_OxRdtase_dom"/>
</dbReference>
<dbReference type="RefSeq" id="WP_141850191.1">
    <property type="nucleotide sequence ID" value="NZ_BAAAPR010000018.1"/>
</dbReference>
<comment type="similarity">
    <text evidence="1">Belongs to the shaker potassium channel beta subunit family.</text>
</comment>
<dbReference type="Pfam" id="PF00248">
    <property type="entry name" value="Aldo_ket_red"/>
    <property type="match status" value="1"/>
</dbReference>
<dbReference type="Proteomes" id="UP000317893">
    <property type="component" value="Unassembled WGS sequence"/>
</dbReference>
<dbReference type="EMBL" id="VFMN01000001">
    <property type="protein sequence ID" value="TQJ11056.1"/>
    <property type="molecule type" value="Genomic_DNA"/>
</dbReference>
<protein>
    <submittedName>
        <fullName evidence="5">L-glyceraldehyde 3-phosphate reductase</fullName>
    </submittedName>
</protein>
<accession>A0A542E727</accession>
<evidence type="ECO:0000259" key="4">
    <source>
        <dbReference type="Pfam" id="PF00248"/>
    </source>
</evidence>
<dbReference type="CDD" id="cd19150">
    <property type="entry name" value="AKR_AKR14A1"/>
    <property type="match status" value="1"/>
</dbReference>
<sequence>MTLHADDYQASRSRYQQTPYRRCGRSGLDLPAVSLGLWHNFGDDVPLERQRAVLRRAFDLGVTHFDLANNYGPPYGSAERNFGTIFAQDFRRYRDELVISSKAGYDMWPGPYGQGGGSRKYLLASLDQSLQRMGLDYVDIFYSHRFDDTTPLEETMGALDTAVRSGKALYVGISSYSGDRTREAVEILRSMGTPLLIHQPSYSMLNRWVEEDLLDVLGVTGTGCIAFSPLAQGMLTDKYLKGVPAGSRASQGKSLSPKLLTEQSMKHVRALNRMAKARGQSLAQMAIAWVLRDARVTSALVGASSVKQLEDSVGAAQNLGFTTEELEKIDRHAVEGGINLWKTSSSS</sequence>
<dbReference type="InterPro" id="IPR005399">
    <property type="entry name" value="K_chnl_volt-dep_bsu_KCNAB-rel"/>
</dbReference>
<gene>
    <name evidence="5" type="ORF">FB458_4205</name>
</gene>
<organism evidence="5 6">
    <name type="scientific">Lapillicoccus jejuensis</name>
    <dbReference type="NCBI Taxonomy" id="402171"/>
    <lineage>
        <taxon>Bacteria</taxon>
        <taxon>Bacillati</taxon>
        <taxon>Actinomycetota</taxon>
        <taxon>Actinomycetes</taxon>
        <taxon>Micrococcales</taxon>
        <taxon>Intrasporangiaceae</taxon>
        <taxon>Lapillicoccus</taxon>
    </lineage>
</organism>
<keyword evidence="2" id="KW-0521">NADP</keyword>
<evidence type="ECO:0000313" key="5">
    <source>
        <dbReference type="EMBL" id="TQJ11056.1"/>
    </source>
</evidence>
<evidence type="ECO:0000256" key="1">
    <source>
        <dbReference type="ARBA" id="ARBA00006515"/>
    </source>
</evidence>
<dbReference type="OrthoDB" id="9768793at2"/>
<dbReference type="GO" id="GO:0016616">
    <property type="term" value="F:oxidoreductase activity, acting on the CH-OH group of donors, NAD or NADP as acceptor"/>
    <property type="evidence" value="ECO:0007669"/>
    <property type="project" value="InterPro"/>
</dbReference>
<dbReference type="SUPFAM" id="SSF51430">
    <property type="entry name" value="NAD(P)-linked oxidoreductase"/>
    <property type="match status" value="1"/>
</dbReference>
<name>A0A542E727_9MICO</name>
<keyword evidence="3" id="KW-0560">Oxidoreductase</keyword>